<dbReference type="RefSeq" id="WP_277193123.1">
    <property type="nucleotide sequence ID" value="NZ_JAROAV010000043.1"/>
</dbReference>
<dbReference type="Proteomes" id="UP001528912">
    <property type="component" value="Unassembled WGS sequence"/>
</dbReference>
<organism evidence="1 2">
    <name type="scientific">Luteipulveratus flavus</name>
    <dbReference type="NCBI Taxonomy" id="3031728"/>
    <lineage>
        <taxon>Bacteria</taxon>
        <taxon>Bacillati</taxon>
        <taxon>Actinomycetota</taxon>
        <taxon>Actinomycetes</taxon>
        <taxon>Micrococcales</taxon>
        <taxon>Dermacoccaceae</taxon>
        <taxon>Luteipulveratus</taxon>
    </lineage>
</organism>
<gene>
    <name evidence="1" type="ORF">P4R38_16545</name>
</gene>
<keyword evidence="2" id="KW-1185">Reference proteome</keyword>
<name>A0ABT6CBG0_9MICO</name>
<dbReference type="Pfam" id="PF11452">
    <property type="entry name" value="DUF3000"/>
    <property type="match status" value="1"/>
</dbReference>
<protein>
    <submittedName>
        <fullName evidence="1">DUF3000 domain-containing protein</fullName>
    </submittedName>
</protein>
<dbReference type="InterPro" id="IPR021555">
    <property type="entry name" value="DUF3000"/>
</dbReference>
<dbReference type="EMBL" id="JAROAV010000043">
    <property type="protein sequence ID" value="MDF8265858.1"/>
    <property type="molecule type" value="Genomic_DNA"/>
</dbReference>
<reference evidence="1 2" key="1">
    <citation type="submission" date="2023-03" db="EMBL/GenBank/DDBJ databases">
        <title>YIM 133296 draft genome.</title>
        <authorList>
            <person name="Xiong L."/>
        </authorList>
    </citation>
    <scope>NUCLEOTIDE SEQUENCE [LARGE SCALE GENOMIC DNA]</scope>
    <source>
        <strain evidence="1 2">YIM 133296</strain>
    </source>
</reference>
<evidence type="ECO:0000313" key="1">
    <source>
        <dbReference type="EMBL" id="MDF8265858.1"/>
    </source>
</evidence>
<evidence type="ECO:0000313" key="2">
    <source>
        <dbReference type="Proteomes" id="UP001528912"/>
    </source>
</evidence>
<comment type="caution">
    <text evidence="1">The sequence shown here is derived from an EMBL/GenBank/DDBJ whole genome shotgun (WGS) entry which is preliminary data.</text>
</comment>
<accession>A0ABT6CBG0</accession>
<proteinExistence type="predicted"/>
<sequence length="196" mass="21024">MSNRNISGDPSSAEFDAVVQALSAVRLRPEVRLTEVPAPSRIAPYAIAMTAEVVPTHGDQDEELASGRFVLLHDPDRPEPWEGTWRIVTFARAELEPETATDPMLGAVGWSWLTDSLSTAGAEYVADAGTVTRVVSESFAGLGDRPSSVEIEVRASWTPVDDDITSHLHAWGALLCTVAGLEPLPDGVVALPGQRR</sequence>